<gene>
    <name evidence="1" type="ORF">S06H3_42852</name>
</gene>
<reference evidence="1" key="1">
    <citation type="journal article" date="2014" name="Front. Microbiol.">
        <title>High frequency of phylogenetically diverse reductive dehalogenase-homologous genes in deep subseafloor sedimentary metagenomes.</title>
        <authorList>
            <person name="Kawai M."/>
            <person name="Futagami T."/>
            <person name="Toyoda A."/>
            <person name="Takaki Y."/>
            <person name="Nishi S."/>
            <person name="Hori S."/>
            <person name="Arai W."/>
            <person name="Tsubouchi T."/>
            <person name="Morono Y."/>
            <person name="Uchiyama I."/>
            <person name="Ito T."/>
            <person name="Fujiyama A."/>
            <person name="Inagaki F."/>
            <person name="Takami H."/>
        </authorList>
    </citation>
    <scope>NUCLEOTIDE SEQUENCE</scope>
    <source>
        <strain evidence="1">Expedition CK06-06</strain>
    </source>
</reference>
<dbReference type="AlphaFoldDB" id="X1PHP3"/>
<dbReference type="EMBL" id="BARV01026529">
    <property type="protein sequence ID" value="GAI41996.1"/>
    <property type="molecule type" value="Genomic_DNA"/>
</dbReference>
<organism evidence="1">
    <name type="scientific">marine sediment metagenome</name>
    <dbReference type="NCBI Taxonomy" id="412755"/>
    <lineage>
        <taxon>unclassified sequences</taxon>
        <taxon>metagenomes</taxon>
        <taxon>ecological metagenomes</taxon>
    </lineage>
</organism>
<name>X1PHP3_9ZZZZ</name>
<sequence>MIELTIKVSPEVIGKLKGLQQRVNENLALAIDRGLERPVNIHRIAAALVRMGLSETSRGKISFKRDKITFAVMVAQQQIANSKGTVVYKKNQEKRTPKNGNGEK</sequence>
<evidence type="ECO:0000313" key="1">
    <source>
        <dbReference type="EMBL" id="GAI41996.1"/>
    </source>
</evidence>
<protein>
    <submittedName>
        <fullName evidence="1">Uncharacterized protein</fullName>
    </submittedName>
</protein>
<comment type="caution">
    <text evidence="1">The sequence shown here is derived from an EMBL/GenBank/DDBJ whole genome shotgun (WGS) entry which is preliminary data.</text>
</comment>
<accession>X1PHP3</accession>
<proteinExistence type="predicted"/>